<keyword evidence="4" id="KW-1185">Reference proteome</keyword>
<reference evidence="3" key="1">
    <citation type="submission" date="2016-09" db="EMBL/GenBank/DDBJ databases">
        <authorList>
            <person name="Chen S."/>
            <person name="Walker E."/>
        </authorList>
    </citation>
    <scope>NUCLEOTIDE SEQUENCE [LARGE SCALE GENOMIC DNA]</scope>
    <source>
        <strain evidence="3">MSU</strain>
    </source>
</reference>
<name>A0A1S1J896_9FLAO</name>
<sequence>MACGVSSNKKHIQDFKKDFKFNAYCSCLLKGYNDKNITSQITRIDKSFYSPILSSIFSDEFKKIGLEESKIMTNDSIKSINTVSEAMIGKKIQLHCLNFYNSKKLDSITKLNYKKWKNLKNIDSIVNINNPGL</sequence>
<dbReference type="AlphaFoldDB" id="A0A1S1J896"/>
<comment type="caution">
    <text evidence="1">The sequence shown here is derived from an EMBL/GenBank/DDBJ whole genome shotgun (WGS) entry which is preliminary data.</text>
</comment>
<dbReference type="STRING" id="1278819.BHE19_07480"/>
<accession>A0A1S1J896</accession>
<reference evidence="1" key="2">
    <citation type="submission" date="2016-09" db="EMBL/GenBank/DDBJ databases">
        <authorList>
            <person name="Capua I."/>
            <person name="De Benedictis P."/>
            <person name="Joannis T."/>
            <person name="Lombin L.H."/>
            <person name="Cattoli G."/>
        </authorList>
    </citation>
    <scope>NUCLEOTIDE SEQUENCE [LARGE SCALE GENOMIC DNA]</scope>
    <source>
        <strain evidence="1">MSU</strain>
    </source>
</reference>
<evidence type="ECO:0000313" key="1">
    <source>
        <dbReference type="EMBL" id="OHT45665.1"/>
    </source>
</evidence>
<dbReference type="EMBL" id="MUHG01000023">
    <property type="protein sequence ID" value="OXB18324.1"/>
    <property type="molecule type" value="Genomic_DNA"/>
</dbReference>
<proteinExistence type="predicted"/>
<organism evidence="1 3">
    <name type="scientific">Flavobacterium tructae</name>
    <dbReference type="NCBI Taxonomy" id="1114873"/>
    <lineage>
        <taxon>Bacteria</taxon>
        <taxon>Pseudomonadati</taxon>
        <taxon>Bacteroidota</taxon>
        <taxon>Flavobacteriia</taxon>
        <taxon>Flavobacteriales</taxon>
        <taxon>Flavobacteriaceae</taxon>
        <taxon>Flavobacterium</taxon>
    </lineage>
</organism>
<evidence type="ECO:0000313" key="2">
    <source>
        <dbReference type="EMBL" id="OXB18324.1"/>
    </source>
</evidence>
<reference evidence="2 4" key="3">
    <citation type="submission" date="2016-11" db="EMBL/GenBank/DDBJ databases">
        <title>Whole genomes of Flavobacteriaceae.</title>
        <authorList>
            <person name="Stine C."/>
            <person name="Li C."/>
            <person name="Tadesse D."/>
        </authorList>
    </citation>
    <scope>NUCLEOTIDE SEQUENCE [LARGE SCALE GENOMIC DNA]</scope>
    <source>
        <strain evidence="2 4">ATCC BAA-2541</strain>
    </source>
</reference>
<evidence type="ECO:0000313" key="4">
    <source>
        <dbReference type="Proteomes" id="UP000198319"/>
    </source>
</evidence>
<evidence type="ECO:0000313" key="3">
    <source>
        <dbReference type="Proteomes" id="UP000180252"/>
    </source>
</evidence>
<protein>
    <submittedName>
        <fullName evidence="1">Uncharacterized protein</fullName>
    </submittedName>
</protein>
<dbReference type="EMBL" id="MIKE01000022">
    <property type="protein sequence ID" value="OHT45665.1"/>
    <property type="molecule type" value="Genomic_DNA"/>
</dbReference>
<gene>
    <name evidence="2" type="ORF">B0A71_15505</name>
    <name evidence="1" type="ORF">BHE19_07480</name>
</gene>
<dbReference type="Proteomes" id="UP000180252">
    <property type="component" value="Unassembled WGS sequence"/>
</dbReference>
<dbReference type="Proteomes" id="UP000198319">
    <property type="component" value="Unassembled WGS sequence"/>
</dbReference>